<reference evidence="1 2" key="1">
    <citation type="submission" date="2019-02" db="EMBL/GenBank/DDBJ databases">
        <title>Deep-cultivation of Planctomycetes and their phenomic and genomic characterization uncovers novel biology.</title>
        <authorList>
            <person name="Wiegand S."/>
            <person name="Jogler M."/>
            <person name="Boedeker C."/>
            <person name="Pinto D."/>
            <person name="Vollmers J."/>
            <person name="Rivas-Marin E."/>
            <person name="Kohn T."/>
            <person name="Peeters S.H."/>
            <person name="Heuer A."/>
            <person name="Rast P."/>
            <person name="Oberbeckmann S."/>
            <person name="Bunk B."/>
            <person name="Jeske O."/>
            <person name="Meyerdierks A."/>
            <person name="Storesund J.E."/>
            <person name="Kallscheuer N."/>
            <person name="Luecker S."/>
            <person name="Lage O.M."/>
            <person name="Pohl T."/>
            <person name="Merkel B.J."/>
            <person name="Hornburger P."/>
            <person name="Mueller R.-W."/>
            <person name="Bruemmer F."/>
            <person name="Labrenz M."/>
            <person name="Spormann A.M."/>
            <person name="Op Den Camp H."/>
            <person name="Overmann J."/>
            <person name="Amann R."/>
            <person name="Jetten M.S.M."/>
            <person name="Mascher T."/>
            <person name="Medema M.H."/>
            <person name="Devos D.P."/>
            <person name="Kaster A.-K."/>
            <person name="Ovreas L."/>
            <person name="Rohde M."/>
            <person name="Galperin M.Y."/>
            <person name="Jogler C."/>
        </authorList>
    </citation>
    <scope>NUCLEOTIDE SEQUENCE [LARGE SCALE GENOMIC DNA]</scope>
    <source>
        <strain evidence="1 2">Poly51</strain>
    </source>
</reference>
<keyword evidence="2" id="KW-1185">Reference proteome</keyword>
<protein>
    <submittedName>
        <fullName evidence="1">Uncharacterized protein</fullName>
    </submittedName>
</protein>
<sequence>MPEDQYIDGYRVLRRYTVAEAEAEHVVVTGWLWWRKRTPFGFSNHHWLAMISQMADGDELWYTSAPQEEWDRNMGNSGILLVRDGKVVDSLLLSLN</sequence>
<comment type="caution">
    <text evidence="1">The sequence shown here is derived from an EMBL/GenBank/DDBJ whole genome shotgun (WGS) entry which is preliminary data.</text>
</comment>
<name>A0A5C6EQ01_9BACT</name>
<evidence type="ECO:0000313" key="2">
    <source>
        <dbReference type="Proteomes" id="UP000318288"/>
    </source>
</evidence>
<dbReference type="RefSeq" id="WP_186775673.1">
    <property type="nucleotide sequence ID" value="NZ_SJPW01000005.1"/>
</dbReference>
<evidence type="ECO:0000313" key="1">
    <source>
        <dbReference type="EMBL" id="TWU50705.1"/>
    </source>
</evidence>
<dbReference type="EMBL" id="SJPW01000005">
    <property type="protein sequence ID" value="TWU50705.1"/>
    <property type="molecule type" value="Genomic_DNA"/>
</dbReference>
<dbReference type="Proteomes" id="UP000318288">
    <property type="component" value="Unassembled WGS sequence"/>
</dbReference>
<organism evidence="1 2">
    <name type="scientific">Rubripirellula tenax</name>
    <dbReference type="NCBI Taxonomy" id="2528015"/>
    <lineage>
        <taxon>Bacteria</taxon>
        <taxon>Pseudomonadati</taxon>
        <taxon>Planctomycetota</taxon>
        <taxon>Planctomycetia</taxon>
        <taxon>Pirellulales</taxon>
        <taxon>Pirellulaceae</taxon>
        <taxon>Rubripirellula</taxon>
    </lineage>
</organism>
<dbReference type="AlphaFoldDB" id="A0A5C6EQ01"/>
<gene>
    <name evidence="1" type="ORF">Poly51_39980</name>
</gene>
<accession>A0A5C6EQ01</accession>
<proteinExistence type="predicted"/>